<evidence type="ECO:0000313" key="2">
    <source>
        <dbReference type="Proteomes" id="UP000006530"/>
    </source>
</evidence>
<accession>E3SMW2</accession>
<dbReference type="InterPro" id="IPR050535">
    <property type="entry name" value="DNA_Repair-Maintenance_Comp"/>
</dbReference>
<dbReference type="OrthoDB" id="3083at10239"/>
<dbReference type="RefSeq" id="YP_004322556.1">
    <property type="nucleotide sequence ID" value="NC_015280.1"/>
</dbReference>
<keyword evidence="1" id="KW-0378">Hydrolase</keyword>
<dbReference type="Proteomes" id="UP000006530">
    <property type="component" value="Segment"/>
</dbReference>
<dbReference type="InterPro" id="IPR029052">
    <property type="entry name" value="Metallo-depent_PP-like"/>
</dbReference>
<protein>
    <submittedName>
        <fullName evidence="1">Recombination endonuclease subunit</fullName>
    </submittedName>
</protein>
<dbReference type="GO" id="GO:0004519">
    <property type="term" value="F:endonuclease activity"/>
    <property type="evidence" value="ECO:0007669"/>
    <property type="project" value="UniProtKB-KW"/>
</dbReference>
<organism evidence="1 2">
    <name type="scientific">Prochlorococcus phage P-HM1</name>
    <dbReference type="NCBI Taxonomy" id="445700"/>
    <lineage>
        <taxon>Viruses</taxon>
        <taxon>Duplodnaviria</taxon>
        <taxon>Heunggongvirae</taxon>
        <taxon>Uroviricota</taxon>
        <taxon>Caudoviricetes</taxon>
        <taxon>Eurybiavirus</taxon>
        <taxon>Eurybiavirus PHM2</taxon>
    </lineage>
</organism>
<dbReference type="EMBL" id="GU071101">
    <property type="protein sequence ID" value="ADO98755.1"/>
    <property type="molecule type" value="Genomic_DNA"/>
</dbReference>
<keyword evidence="2" id="KW-1185">Reference proteome</keyword>
<evidence type="ECO:0000313" key="1">
    <source>
        <dbReference type="EMBL" id="ADO98755.1"/>
    </source>
</evidence>
<dbReference type="SUPFAM" id="SSF56300">
    <property type="entry name" value="Metallo-dependent phosphatases"/>
    <property type="match status" value="1"/>
</dbReference>
<dbReference type="GeneID" id="10327044"/>
<reference evidence="1 2" key="1">
    <citation type="journal article" date="2010" name="Environ. Microbiol.">
        <title>Genomic analysis of oceanic cyanobacterial myoviruses compared with T4-like myoviruses from diverse hosts and environments.</title>
        <authorList>
            <person name="Sullivan M.B."/>
            <person name="Huang K.H."/>
            <person name="Ignacio-Espinoza J.C."/>
            <person name="Berlin A.M."/>
            <person name="Kelly L."/>
            <person name="Weigele P.R."/>
            <person name="DeFrancesco A.S."/>
            <person name="Kern S.E."/>
            <person name="Thompson L.R."/>
            <person name="Young S."/>
            <person name="Yandava C."/>
            <person name="Fu R."/>
            <person name="Krastins B."/>
            <person name="Chase M."/>
            <person name="Sarracino D."/>
            <person name="Osburne M.S."/>
            <person name="Henn M.R."/>
            <person name="Chisholm S.W."/>
        </authorList>
    </citation>
    <scope>NUCLEOTIDE SEQUENCE [LARGE SCALE GENOMIC DNA]</scope>
    <source>
        <strain evidence="1">M4-247</strain>
    </source>
</reference>
<dbReference type="KEGG" id="vg:10327044"/>
<sequence>MKVAIITDQHFGARKSSRVFHDFFNKFYKNVFFPTLKKRGIDTVLDLGDTYDNRRTLDLWAANWSKTEYFDKLKDMGITVHSLVGNHTAYFKDTNDVNTLDGIVGEYSNIHIYNKATEVEIGGLPILFIPWINQQNKDETYNLIAKSKCKVAMGHLELNGFEAHRGYIMDHGDSTAPYRHFEKVFSGHFHRKSTRGNISYLGNPYQIYWNDYRDRRGFHIFDTETLELEYIQNPYEIYQKIYYNEDNIQSGMFKYHEYSQSFVKIIVEKKTDTDKFERFISQLYAAGVHEIKVIEDPSFEQDLNEEIDIEKEDTLTILERYVDDMEHSDKPALKNILKSLYVEALEIV</sequence>
<dbReference type="PANTHER" id="PTHR30337">
    <property type="entry name" value="COMPONENT OF ATP-DEPENDENT DSDNA EXONUCLEASE"/>
    <property type="match status" value="1"/>
</dbReference>
<keyword evidence="1" id="KW-0540">Nuclease</keyword>
<name>E3SMW2_9CAUD</name>
<gene>
    <name evidence="1" type="primary">gp47</name>
    <name evidence="1" type="ORF">PHM1_131</name>
</gene>
<dbReference type="Gene3D" id="3.60.21.10">
    <property type="match status" value="1"/>
</dbReference>
<proteinExistence type="predicted"/>
<keyword evidence="1" id="KW-0255">Endonuclease</keyword>
<dbReference type="PANTHER" id="PTHR30337:SF0">
    <property type="entry name" value="NUCLEASE SBCCD SUBUNIT D"/>
    <property type="match status" value="1"/>
</dbReference>